<organism evidence="1 2">
    <name type="scientific">Ramazzottius varieornatus</name>
    <name type="common">Water bear</name>
    <name type="synonym">Tardigrade</name>
    <dbReference type="NCBI Taxonomy" id="947166"/>
    <lineage>
        <taxon>Eukaryota</taxon>
        <taxon>Metazoa</taxon>
        <taxon>Ecdysozoa</taxon>
        <taxon>Tardigrada</taxon>
        <taxon>Eutardigrada</taxon>
        <taxon>Parachela</taxon>
        <taxon>Hypsibioidea</taxon>
        <taxon>Ramazzottiidae</taxon>
        <taxon>Ramazzottius</taxon>
    </lineage>
</organism>
<name>A0A1D1VIS9_RAMVA</name>
<reference evidence="1 2" key="1">
    <citation type="journal article" date="2016" name="Nat. Commun.">
        <title>Extremotolerant tardigrade genome and improved radiotolerance of human cultured cells by tardigrade-unique protein.</title>
        <authorList>
            <person name="Hashimoto T."/>
            <person name="Horikawa D.D."/>
            <person name="Saito Y."/>
            <person name="Kuwahara H."/>
            <person name="Kozuka-Hata H."/>
            <person name="Shin-I T."/>
            <person name="Minakuchi Y."/>
            <person name="Ohishi K."/>
            <person name="Motoyama A."/>
            <person name="Aizu T."/>
            <person name="Enomoto A."/>
            <person name="Kondo K."/>
            <person name="Tanaka S."/>
            <person name="Hara Y."/>
            <person name="Koshikawa S."/>
            <person name="Sagara H."/>
            <person name="Miura T."/>
            <person name="Yokobori S."/>
            <person name="Miyagawa K."/>
            <person name="Suzuki Y."/>
            <person name="Kubo T."/>
            <person name="Oyama M."/>
            <person name="Kohara Y."/>
            <person name="Fujiyama A."/>
            <person name="Arakawa K."/>
            <person name="Katayama T."/>
            <person name="Toyoda A."/>
            <person name="Kunieda T."/>
        </authorList>
    </citation>
    <scope>NUCLEOTIDE SEQUENCE [LARGE SCALE GENOMIC DNA]</scope>
    <source>
        <strain evidence="1 2">YOKOZUNA-1</strain>
    </source>
</reference>
<gene>
    <name evidence="1" type="primary">RvY_12233-1</name>
    <name evidence="1" type="synonym">RvY_12233.1</name>
    <name evidence="1" type="ORF">RvY_12233</name>
</gene>
<sequence length="96" mass="10765">MSLSFANLRKNYRISSTYVDSLELHDDPEDVCEGRLNSPDDMRSPPPRSLIVSYELPVSELDHVLSVPLELLPLPYDVASEGPLDPLEEVLPETMV</sequence>
<accession>A0A1D1VIS9</accession>
<evidence type="ECO:0000313" key="1">
    <source>
        <dbReference type="EMBL" id="GAV01537.1"/>
    </source>
</evidence>
<proteinExistence type="predicted"/>
<comment type="caution">
    <text evidence="1">The sequence shown here is derived from an EMBL/GenBank/DDBJ whole genome shotgun (WGS) entry which is preliminary data.</text>
</comment>
<protein>
    <submittedName>
        <fullName evidence="1">Uncharacterized protein</fullName>
    </submittedName>
</protein>
<dbReference type="EMBL" id="BDGG01000007">
    <property type="protein sequence ID" value="GAV01537.1"/>
    <property type="molecule type" value="Genomic_DNA"/>
</dbReference>
<dbReference type="Proteomes" id="UP000186922">
    <property type="component" value="Unassembled WGS sequence"/>
</dbReference>
<dbReference type="AlphaFoldDB" id="A0A1D1VIS9"/>
<keyword evidence="2" id="KW-1185">Reference proteome</keyword>
<evidence type="ECO:0000313" key="2">
    <source>
        <dbReference type="Proteomes" id="UP000186922"/>
    </source>
</evidence>